<dbReference type="Gene3D" id="2.150.10.10">
    <property type="entry name" value="Serralysin-like metalloprotease, C-terminal"/>
    <property type="match status" value="1"/>
</dbReference>
<proteinExistence type="predicted"/>
<comment type="caution">
    <text evidence="1">The sequence shown here is derived from an EMBL/GenBank/DDBJ whole genome shotgun (WGS) entry which is preliminary data.</text>
</comment>
<evidence type="ECO:0000313" key="1">
    <source>
        <dbReference type="EMBL" id="MCF5057874.1"/>
    </source>
</evidence>
<evidence type="ECO:0000313" key="2">
    <source>
        <dbReference type="Proteomes" id="UP000814172"/>
    </source>
</evidence>
<name>A0AAW5A678_9PSED</name>
<organism evidence="1 2">
    <name type="scientific">Pseudomonas proteolytica</name>
    <dbReference type="NCBI Taxonomy" id="219574"/>
    <lineage>
        <taxon>Bacteria</taxon>
        <taxon>Pseudomonadati</taxon>
        <taxon>Pseudomonadota</taxon>
        <taxon>Gammaproteobacteria</taxon>
        <taxon>Pseudomonadales</taxon>
        <taxon>Pseudomonadaceae</taxon>
        <taxon>Pseudomonas</taxon>
    </lineage>
</organism>
<dbReference type="AlphaFoldDB" id="A0AAW5A678"/>
<protein>
    <submittedName>
        <fullName evidence="1">Calcium-binding protein</fullName>
    </submittedName>
</protein>
<dbReference type="InterPro" id="IPR011049">
    <property type="entry name" value="Serralysin-like_metalloprot_C"/>
</dbReference>
<reference evidence="1 2" key="1">
    <citation type="submission" date="2019-11" db="EMBL/GenBank/DDBJ databases">
        <title>Epiphytic Pseudomonas syringae from cherry orchards.</title>
        <authorList>
            <person name="Hulin M.T."/>
        </authorList>
    </citation>
    <scope>NUCLEOTIDE SEQUENCE [LARGE SCALE GENOMIC DNA]</scope>
    <source>
        <strain evidence="1 2">PA-6-9F</strain>
    </source>
</reference>
<dbReference type="SUPFAM" id="SSF51120">
    <property type="entry name" value="beta-Roll"/>
    <property type="match status" value="1"/>
</dbReference>
<dbReference type="EMBL" id="WKEW01000036">
    <property type="protein sequence ID" value="MCF5057874.1"/>
    <property type="molecule type" value="Genomic_DNA"/>
</dbReference>
<sequence length="1121" mass="121112">MTQPDTPAVDAPLALADLDARLGDLLVGVLPVRRTVLAQMGAQINGKPINVHHLGGREADQALLDSIRFAAPQLKAFLGTDATVSDGSANLLFEFAALRSTPAKPLLEGASMQDSSDTMTRLDDLLRAVQNTNLNQTQQREGLPAWVDTPRSRTLEAMGTGLQVYGYYSAINALAQAIKTGDIRQTLAAGGELLAELTSSALELALERLGKGMLENGGRVFKGFCASSVGQLLRRGAGLFAQVLTLPFDIFSAVQSLKDAAKAQGKEALDHYVNAGFSLASAALGVVLGIAALAGFSYAGPLGIAAAVVLILGAQIYSAVRQVDDIDDYIELTVSERMRAGWLSFAGRELDEDVRDRYLVARMEKQHATYLTGVAEKWLRGALKNTVHAVVNGRFEVRMIPVREWKHRWDEAAGEQPYRDTTGPAIHDGDDVVDASHAGVSQLPGVVLGKPFAHAAILWRLGDGNDNVQGQLEMRNIFQFGAGHKRLTGGIRDDQFIFELPPDTFEAVATPGAASELHGGSGSDTLHFGYRSPYVEGIEGLAIDLQAGSVTRRKDAGRSGLSNQITLDSIENVATPAGVASHVKGTAQANILIAEGNNDRIEAGAGNDTIFVNGTDAWVDGGTGSDRYVIANNRGTVTLHEQHWQEDTLIELGWELSSIADWVIQECALVIRSLRGLDGELPERLVRIENLYLHESGERRLAGHNLRLLTADGYTLEPVLPPLLSAQGDQPIKVAARSMSPVPAFQRVLAGGEWVLPFGLSTRCFIERGAAEKRVRVRIAGGATACTLYLDYRTEELIDVVAGYRVTLRSQGPVDTLTYSDVTLTLTFADGGRLVLAEFASDRGALRADVAANIRAASLKPDCACVLVFNDGMSYRVQPLQQSYLQDRAQPGFRVFDGRSALLARVGSHGFFRPLSAKGVWLQALPQTLRIPAGPHRQTYALVGRGSVYEVHPSSGATIALSTPGALAKTSDASTWRINTSGLDELIDHKQITLAEHRLKVGSVTLILPVVTDPQVPLEQLYVQTLEGDRYEIRLDLGSVYLVQLDASSYLTIAEVWQQLRRMRQHSRLMARRLRVLGVQLADGTDSAIDYDALLDRWVAHGDPARSVASADLMRVNVSLN</sequence>
<dbReference type="Proteomes" id="UP000814172">
    <property type="component" value="Unassembled WGS sequence"/>
</dbReference>
<keyword evidence="2" id="KW-1185">Reference proteome</keyword>
<dbReference type="RefSeq" id="WP_236299650.1">
    <property type="nucleotide sequence ID" value="NZ_WKEB01000090.1"/>
</dbReference>
<accession>A0AAW5A678</accession>
<gene>
    <name evidence="1" type="ORF">GIW75_12990</name>
</gene>